<gene>
    <name evidence="1" type="ORF">K443DRAFT_362919</name>
</gene>
<proteinExistence type="predicted"/>
<name>A0A0C9WZH4_9AGAR</name>
<reference evidence="2" key="2">
    <citation type="submission" date="2015-01" db="EMBL/GenBank/DDBJ databases">
        <title>Evolutionary Origins and Diversification of the Mycorrhizal Mutualists.</title>
        <authorList>
            <consortium name="DOE Joint Genome Institute"/>
            <consortium name="Mycorrhizal Genomics Consortium"/>
            <person name="Kohler A."/>
            <person name="Kuo A."/>
            <person name="Nagy L.G."/>
            <person name="Floudas D."/>
            <person name="Copeland A."/>
            <person name="Barry K.W."/>
            <person name="Cichocki N."/>
            <person name="Veneault-Fourrey C."/>
            <person name="LaButti K."/>
            <person name="Lindquist E.A."/>
            <person name="Lipzen A."/>
            <person name="Lundell T."/>
            <person name="Morin E."/>
            <person name="Murat C."/>
            <person name="Riley R."/>
            <person name="Ohm R."/>
            <person name="Sun H."/>
            <person name="Tunlid A."/>
            <person name="Henrissat B."/>
            <person name="Grigoriev I.V."/>
            <person name="Hibbett D.S."/>
            <person name="Martin F."/>
        </authorList>
    </citation>
    <scope>NUCLEOTIDE SEQUENCE [LARGE SCALE GENOMIC DNA]</scope>
    <source>
        <strain evidence="2">LaAM-08-1</strain>
    </source>
</reference>
<dbReference type="HOGENOM" id="CLU_2073539_0_0_1"/>
<accession>A0A0C9WZH4</accession>
<dbReference type="OrthoDB" id="3119498at2759"/>
<dbReference type="EMBL" id="KN838797">
    <property type="protein sequence ID" value="KIJ94368.1"/>
    <property type="molecule type" value="Genomic_DNA"/>
</dbReference>
<reference evidence="1 2" key="1">
    <citation type="submission" date="2014-04" db="EMBL/GenBank/DDBJ databases">
        <authorList>
            <consortium name="DOE Joint Genome Institute"/>
            <person name="Kuo A."/>
            <person name="Kohler A."/>
            <person name="Nagy L.G."/>
            <person name="Floudas D."/>
            <person name="Copeland A."/>
            <person name="Barry K.W."/>
            <person name="Cichocki N."/>
            <person name="Veneault-Fourrey C."/>
            <person name="LaButti K."/>
            <person name="Lindquist E.A."/>
            <person name="Lipzen A."/>
            <person name="Lundell T."/>
            <person name="Morin E."/>
            <person name="Murat C."/>
            <person name="Sun H."/>
            <person name="Tunlid A."/>
            <person name="Henrissat B."/>
            <person name="Grigoriev I.V."/>
            <person name="Hibbett D.S."/>
            <person name="Martin F."/>
            <person name="Nordberg H.P."/>
            <person name="Cantor M.N."/>
            <person name="Hua S.X."/>
        </authorList>
    </citation>
    <scope>NUCLEOTIDE SEQUENCE [LARGE SCALE GENOMIC DNA]</scope>
    <source>
        <strain evidence="1 2">LaAM-08-1</strain>
    </source>
</reference>
<protein>
    <submittedName>
        <fullName evidence="1">Uncharacterized protein</fullName>
    </submittedName>
</protein>
<sequence length="118" mass="13331">MSLHLPGAMRHRRPSVLHIKHEFFLTCLNLTCPVYCNSMKVIPIFSLLFLVTFVGAAPFENAKREVDLDGSEGGDGTRWVRHLMIARREVDLDVSEGGDGTRWVRSLKARKHNAGIQM</sequence>
<dbReference type="Proteomes" id="UP000054477">
    <property type="component" value="Unassembled WGS sequence"/>
</dbReference>
<evidence type="ECO:0000313" key="2">
    <source>
        <dbReference type="Proteomes" id="UP000054477"/>
    </source>
</evidence>
<keyword evidence="2" id="KW-1185">Reference proteome</keyword>
<dbReference type="AlphaFoldDB" id="A0A0C9WZH4"/>
<organism evidence="1 2">
    <name type="scientific">Laccaria amethystina LaAM-08-1</name>
    <dbReference type="NCBI Taxonomy" id="1095629"/>
    <lineage>
        <taxon>Eukaryota</taxon>
        <taxon>Fungi</taxon>
        <taxon>Dikarya</taxon>
        <taxon>Basidiomycota</taxon>
        <taxon>Agaricomycotina</taxon>
        <taxon>Agaricomycetes</taxon>
        <taxon>Agaricomycetidae</taxon>
        <taxon>Agaricales</taxon>
        <taxon>Agaricineae</taxon>
        <taxon>Hydnangiaceae</taxon>
        <taxon>Laccaria</taxon>
    </lineage>
</organism>
<evidence type="ECO:0000313" key="1">
    <source>
        <dbReference type="EMBL" id="KIJ94368.1"/>
    </source>
</evidence>